<dbReference type="SUPFAM" id="SSF55021">
    <property type="entry name" value="ACT-like"/>
    <property type="match status" value="2"/>
</dbReference>
<evidence type="ECO:0000259" key="7">
    <source>
        <dbReference type="PROSITE" id="PS51671"/>
    </source>
</evidence>
<dbReference type="AlphaFoldDB" id="A0A9W8ATN9"/>
<feature type="compositionally biased region" description="Gly residues" evidence="6">
    <location>
        <begin position="205"/>
        <end position="214"/>
    </location>
</feature>
<feature type="region of interest" description="Disordered" evidence="6">
    <location>
        <begin position="194"/>
        <end position="218"/>
    </location>
</feature>
<evidence type="ECO:0000256" key="1">
    <source>
        <dbReference type="ARBA" id="ARBA00004974"/>
    </source>
</evidence>
<evidence type="ECO:0000313" key="8">
    <source>
        <dbReference type="EMBL" id="KAJ1966185.1"/>
    </source>
</evidence>
<comment type="pathway">
    <text evidence="2">Amino-acid biosynthesis; L-valine biosynthesis; L-valine from pyruvate: step 1/4.</text>
</comment>
<evidence type="ECO:0000256" key="2">
    <source>
        <dbReference type="ARBA" id="ARBA00005025"/>
    </source>
</evidence>
<dbReference type="GO" id="GO:1990610">
    <property type="term" value="F:acetolactate synthase regulator activity"/>
    <property type="evidence" value="ECO:0007669"/>
    <property type="project" value="InterPro"/>
</dbReference>
<dbReference type="GO" id="GO:0003984">
    <property type="term" value="F:acetolactate synthase activity"/>
    <property type="evidence" value="ECO:0007669"/>
    <property type="project" value="UniProtKB-EC"/>
</dbReference>
<name>A0A9W8ATN9_9FUNG</name>
<reference evidence="8" key="1">
    <citation type="submission" date="2022-07" db="EMBL/GenBank/DDBJ databases">
        <title>Phylogenomic reconstructions and comparative analyses of Kickxellomycotina fungi.</title>
        <authorList>
            <person name="Reynolds N.K."/>
            <person name="Stajich J.E."/>
            <person name="Barry K."/>
            <person name="Grigoriev I.V."/>
            <person name="Crous P."/>
            <person name="Smith M.E."/>
        </authorList>
    </citation>
    <scope>NUCLEOTIDE SEQUENCE</scope>
    <source>
        <strain evidence="8">RSA 1196</strain>
    </source>
</reference>
<dbReference type="InterPro" id="IPR004789">
    <property type="entry name" value="Acetalactate_synth_ssu"/>
</dbReference>
<dbReference type="InterPro" id="IPR027271">
    <property type="entry name" value="Acetolactate_synth/TF_NikR_C"/>
</dbReference>
<dbReference type="Pfam" id="PF22629">
    <property type="entry name" value="ACT_AHAS_ss"/>
    <property type="match status" value="1"/>
</dbReference>
<comment type="pathway">
    <text evidence="1">Amino-acid biosynthesis; L-isoleucine biosynthesis; L-isoleucine from 2-oxobutanoate: step 1/4.</text>
</comment>
<gene>
    <name evidence="8" type="primary">ILV6_1</name>
    <name evidence="8" type="ORF">IWQ62_002489</name>
</gene>
<dbReference type="FunFam" id="3.30.70.260:FF:000001">
    <property type="entry name" value="Acetolactate synthase, small subunit"/>
    <property type="match status" value="1"/>
</dbReference>
<keyword evidence="8" id="KW-0808">Transferase</keyword>
<evidence type="ECO:0000256" key="5">
    <source>
        <dbReference type="ARBA" id="ARBA00023304"/>
    </source>
</evidence>
<feature type="region of interest" description="Disordered" evidence="6">
    <location>
        <begin position="39"/>
        <end position="58"/>
    </location>
</feature>
<dbReference type="InterPro" id="IPR054480">
    <property type="entry name" value="AHAS_small-like_ACT"/>
</dbReference>
<evidence type="ECO:0000256" key="6">
    <source>
        <dbReference type="SAM" id="MobiDB-lite"/>
    </source>
</evidence>
<protein>
    <submittedName>
        <fullName evidence="8">Acetolactate synthase, regulatory subunit</fullName>
        <ecNumber evidence="8">2.2.1.6</ecNumber>
    </submittedName>
</protein>
<evidence type="ECO:0000256" key="4">
    <source>
        <dbReference type="ARBA" id="ARBA00022605"/>
    </source>
</evidence>
<dbReference type="GO" id="GO:0005948">
    <property type="term" value="C:acetolactate synthase complex"/>
    <property type="evidence" value="ECO:0007669"/>
    <property type="project" value="TreeGrafter"/>
</dbReference>
<dbReference type="PANTHER" id="PTHR31242:SF2">
    <property type="entry name" value="ACETOLACTATE SYNTHASE SMALL SUBUNIT, MITOCHONDRIAL"/>
    <property type="match status" value="1"/>
</dbReference>
<dbReference type="PROSITE" id="PS51671">
    <property type="entry name" value="ACT"/>
    <property type="match status" value="1"/>
</dbReference>
<dbReference type="CDD" id="cd04878">
    <property type="entry name" value="ACT_AHAS"/>
    <property type="match status" value="1"/>
</dbReference>
<dbReference type="NCBIfam" id="TIGR00119">
    <property type="entry name" value="acolac_sm"/>
    <property type="match status" value="1"/>
</dbReference>
<dbReference type="InterPro" id="IPR002912">
    <property type="entry name" value="ACT_dom"/>
</dbReference>
<dbReference type="Pfam" id="PF10369">
    <property type="entry name" value="ALS_ss_C"/>
    <property type="match status" value="1"/>
</dbReference>
<dbReference type="OrthoDB" id="2013116at2759"/>
<feature type="domain" description="ACT" evidence="7">
    <location>
        <begin position="94"/>
        <end position="171"/>
    </location>
</feature>
<dbReference type="Gene3D" id="3.30.70.260">
    <property type="match status" value="1"/>
</dbReference>
<dbReference type="GO" id="GO:0009082">
    <property type="term" value="P:branched-chain amino acid biosynthetic process"/>
    <property type="evidence" value="ECO:0007669"/>
    <property type="project" value="UniProtKB-KW"/>
</dbReference>
<accession>A0A9W8ATN9</accession>
<dbReference type="PANTHER" id="PTHR31242">
    <property type="entry name" value="ACETOLACTATE SYNTHASE SMALL SUBUNIT, MITOCHONDRIAL"/>
    <property type="match status" value="1"/>
</dbReference>
<keyword evidence="4" id="KW-0028">Amino-acid biosynthesis</keyword>
<feature type="compositionally biased region" description="Low complexity" evidence="6">
    <location>
        <begin position="39"/>
        <end position="48"/>
    </location>
</feature>
<dbReference type="GO" id="GO:0008652">
    <property type="term" value="P:amino acid biosynthetic process"/>
    <property type="evidence" value="ECO:0007669"/>
    <property type="project" value="UniProtKB-KW"/>
</dbReference>
<evidence type="ECO:0000313" key="9">
    <source>
        <dbReference type="Proteomes" id="UP001150925"/>
    </source>
</evidence>
<dbReference type="InterPro" id="IPR053050">
    <property type="entry name" value="ALS_regulatory_subunit"/>
</dbReference>
<sequence>MACSVVFRRGPSLIHTFRTWTPRRSALGQYIVQSRFLSSTSPSLSNPSKFPNARNRFPVPRQPTIEEAVKHIVVNTPSASKPTTSPQLQVQPYVLNVLMQDEPGVLNRVTGIMAARGYNIDSLVVSKTEVPGLSRMTITILANPVVMQQAKRELEDLVPVWAVVDYSQSRMVEREVLLCKVSLVGPELAHGVDSFTPSSTSSGNGPNGMDGVTGEGQVTTGTSPEYADYLLRTHNTLQAVSELADLFRGHVVDVSAESVIVELCAKSSRVAAFLKLVKPFGILEAARSGKMVMGRSVSLSMFNEEAPEAAVEEEVNEIDPSRLPPG</sequence>
<dbReference type="InterPro" id="IPR045865">
    <property type="entry name" value="ACT-like_dom_sf"/>
</dbReference>
<dbReference type="InterPro" id="IPR019455">
    <property type="entry name" value="Acetolactate_synth_ssu_C"/>
</dbReference>
<dbReference type="EC" id="2.2.1.6" evidence="8"/>
<keyword evidence="5" id="KW-0100">Branched-chain amino acid biosynthesis</keyword>
<comment type="similarity">
    <text evidence="3">Belongs to the acetolactate synthase small subunit family.</text>
</comment>
<dbReference type="EMBL" id="JANBPY010000533">
    <property type="protein sequence ID" value="KAJ1966185.1"/>
    <property type="molecule type" value="Genomic_DNA"/>
</dbReference>
<proteinExistence type="inferred from homology"/>
<comment type="caution">
    <text evidence="8">The sequence shown here is derived from an EMBL/GenBank/DDBJ whole genome shotgun (WGS) entry which is preliminary data.</text>
</comment>
<dbReference type="GO" id="GO:0042645">
    <property type="term" value="C:mitochondrial nucleoid"/>
    <property type="evidence" value="ECO:0007669"/>
    <property type="project" value="TreeGrafter"/>
</dbReference>
<dbReference type="Proteomes" id="UP001150925">
    <property type="component" value="Unassembled WGS sequence"/>
</dbReference>
<dbReference type="InterPro" id="IPR039557">
    <property type="entry name" value="AHAS_ACT"/>
</dbReference>
<keyword evidence="9" id="KW-1185">Reference proteome</keyword>
<dbReference type="Gene3D" id="3.30.70.1150">
    <property type="entry name" value="ACT-like. Chain A, domain 2"/>
    <property type="match status" value="1"/>
</dbReference>
<evidence type="ECO:0000256" key="3">
    <source>
        <dbReference type="ARBA" id="ARBA00006341"/>
    </source>
</evidence>
<organism evidence="8 9">
    <name type="scientific">Dispira parvispora</name>
    <dbReference type="NCBI Taxonomy" id="1520584"/>
    <lineage>
        <taxon>Eukaryota</taxon>
        <taxon>Fungi</taxon>
        <taxon>Fungi incertae sedis</taxon>
        <taxon>Zoopagomycota</taxon>
        <taxon>Kickxellomycotina</taxon>
        <taxon>Dimargaritomycetes</taxon>
        <taxon>Dimargaritales</taxon>
        <taxon>Dimargaritaceae</taxon>
        <taxon>Dispira</taxon>
    </lineage>
</organism>